<accession>A0AA87RD29</accession>
<dbReference type="GO" id="GO:0055085">
    <property type="term" value="P:transmembrane transport"/>
    <property type="evidence" value="ECO:0007669"/>
    <property type="project" value="InterPro"/>
</dbReference>
<dbReference type="PANTHER" id="PTHR30477:SF13">
    <property type="entry name" value="IRON TRANSPORT SYSTEM MEMBRANE PROTEIN HI_0360-RELATED"/>
    <property type="match status" value="1"/>
</dbReference>
<keyword evidence="6" id="KW-0813">Transport</keyword>
<feature type="transmembrane region" description="Helical" evidence="7">
    <location>
        <begin position="221"/>
        <end position="241"/>
    </location>
</feature>
<keyword evidence="5 7" id="KW-0472">Membrane</keyword>
<dbReference type="Pfam" id="PF00950">
    <property type="entry name" value="ABC-3"/>
    <property type="match status" value="1"/>
</dbReference>
<keyword evidence="9" id="KW-1185">Reference proteome</keyword>
<dbReference type="PANTHER" id="PTHR30477">
    <property type="entry name" value="ABC-TRANSPORTER METAL-BINDING PROTEIN"/>
    <property type="match status" value="1"/>
</dbReference>
<evidence type="ECO:0000256" key="7">
    <source>
        <dbReference type="SAM" id="Phobius"/>
    </source>
</evidence>
<feature type="transmembrane region" description="Helical" evidence="7">
    <location>
        <begin position="12"/>
        <end position="34"/>
    </location>
</feature>
<comment type="similarity">
    <text evidence="2 6">Belongs to the ABC-3 integral membrane protein family.</text>
</comment>
<reference evidence="8 9" key="1">
    <citation type="submission" date="2019-07" db="EMBL/GenBank/DDBJ databases">
        <title>Whole genome shotgun sequence of Agrococcus baldri NBRC 103055.</title>
        <authorList>
            <person name="Hosoyama A."/>
            <person name="Uohara A."/>
            <person name="Ohji S."/>
            <person name="Ichikawa N."/>
        </authorList>
    </citation>
    <scope>NUCLEOTIDE SEQUENCE [LARGE SCALE GENOMIC DNA]</scope>
    <source>
        <strain evidence="8 9">NBRC 103055</strain>
    </source>
</reference>
<evidence type="ECO:0008006" key="10">
    <source>
        <dbReference type="Google" id="ProtNLM"/>
    </source>
</evidence>
<feature type="transmembrane region" description="Helical" evidence="7">
    <location>
        <begin position="94"/>
        <end position="112"/>
    </location>
</feature>
<evidence type="ECO:0000256" key="2">
    <source>
        <dbReference type="ARBA" id="ARBA00008034"/>
    </source>
</evidence>
<evidence type="ECO:0000256" key="6">
    <source>
        <dbReference type="RuleBase" id="RU003943"/>
    </source>
</evidence>
<keyword evidence="4 7" id="KW-1133">Transmembrane helix</keyword>
<dbReference type="GO" id="GO:0010043">
    <property type="term" value="P:response to zinc ion"/>
    <property type="evidence" value="ECO:0007669"/>
    <property type="project" value="TreeGrafter"/>
</dbReference>
<dbReference type="InterPro" id="IPR037294">
    <property type="entry name" value="ABC_BtuC-like"/>
</dbReference>
<comment type="caution">
    <text evidence="8">The sequence shown here is derived from an EMBL/GenBank/DDBJ whole genome shotgun (WGS) entry which is preliminary data.</text>
</comment>
<comment type="subcellular location">
    <subcellularLocation>
        <location evidence="6">Cell membrane</location>
        <topology evidence="6">Multi-pass membrane protein</topology>
    </subcellularLocation>
    <subcellularLocation>
        <location evidence="1">Membrane</location>
        <topology evidence="1">Multi-pass membrane protein</topology>
    </subcellularLocation>
</comment>
<keyword evidence="3 6" id="KW-0812">Transmembrane</keyword>
<proteinExistence type="inferred from homology"/>
<feature type="transmembrane region" description="Helical" evidence="7">
    <location>
        <begin position="132"/>
        <end position="151"/>
    </location>
</feature>
<gene>
    <name evidence="8" type="ORF">ABA31_22360</name>
</gene>
<name>A0AA87RD29_9MICO</name>
<feature type="transmembrane region" description="Helical" evidence="7">
    <location>
        <begin position="171"/>
        <end position="191"/>
    </location>
</feature>
<evidence type="ECO:0000313" key="9">
    <source>
        <dbReference type="Proteomes" id="UP000321749"/>
    </source>
</evidence>
<dbReference type="Proteomes" id="UP000321749">
    <property type="component" value="Unassembled WGS sequence"/>
</dbReference>
<protein>
    <recommendedName>
        <fullName evidence="10">Manganese/iron transport system permease protein</fullName>
    </recommendedName>
</protein>
<feature type="transmembrane region" description="Helical" evidence="7">
    <location>
        <begin position="54"/>
        <end position="82"/>
    </location>
</feature>
<feature type="transmembrane region" description="Helical" evidence="7">
    <location>
        <begin position="197"/>
        <end position="214"/>
    </location>
</feature>
<dbReference type="InterPro" id="IPR001626">
    <property type="entry name" value="ABC_TroCD"/>
</dbReference>
<evidence type="ECO:0000313" key="8">
    <source>
        <dbReference type="EMBL" id="GEK80885.1"/>
    </source>
</evidence>
<sequence length="292" mass="29242">MIDPFTPFAAPFLGRPLILLVALAVAAGTVGVLVHLRRLEFSTDGLTHAVFPGLAIGAALGGAAGLLPGAIGAGLVAAVVLALISRRGQPRDTAVAIVLTTFFSFGVVLVSLSRGGGSISDFFFGRLLTITWGDLGVALTLIAVAVVLIVATARQQLFAAFDAAGARRAGLPVLALEVIGTVAIALVVVAASATVGTLLALAVVIVPAAAARALTRSLPAAIAISIAFGALTGWAGLWLVVQLATAGVDAAPGATVALTMIAGYLLALGAGALRRRTALRAAPTPERERVAR</sequence>
<evidence type="ECO:0000256" key="1">
    <source>
        <dbReference type="ARBA" id="ARBA00004141"/>
    </source>
</evidence>
<evidence type="ECO:0000256" key="3">
    <source>
        <dbReference type="ARBA" id="ARBA00022692"/>
    </source>
</evidence>
<feature type="transmembrane region" description="Helical" evidence="7">
    <location>
        <begin position="253"/>
        <end position="273"/>
    </location>
</feature>
<dbReference type="EMBL" id="BJUU01000015">
    <property type="protein sequence ID" value="GEK80885.1"/>
    <property type="molecule type" value="Genomic_DNA"/>
</dbReference>
<organism evidence="8 9">
    <name type="scientific">Agrococcus baldri</name>
    <dbReference type="NCBI Taxonomy" id="153730"/>
    <lineage>
        <taxon>Bacteria</taxon>
        <taxon>Bacillati</taxon>
        <taxon>Actinomycetota</taxon>
        <taxon>Actinomycetes</taxon>
        <taxon>Micrococcales</taxon>
        <taxon>Microbacteriaceae</taxon>
        <taxon>Agrococcus</taxon>
    </lineage>
</organism>
<dbReference type="Gene3D" id="1.10.3470.10">
    <property type="entry name" value="ABC transporter involved in vitamin B12 uptake, BtuC"/>
    <property type="match status" value="1"/>
</dbReference>
<evidence type="ECO:0000256" key="4">
    <source>
        <dbReference type="ARBA" id="ARBA00022989"/>
    </source>
</evidence>
<dbReference type="GO" id="GO:0043190">
    <property type="term" value="C:ATP-binding cassette (ABC) transporter complex"/>
    <property type="evidence" value="ECO:0007669"/>
    <property type="project" value="InterPro"/>
</dbReference>
<evidence type="ECO:0000256" key="5">
    <source>
        <dbReference type="ARBA" id="ARBA00023136"/>
    </source>
</evidence>
<dbReference type="AlphaFoldDB" id="A0AA87RD29"/>
<dbReference type="SUPFAM" id="SSF81345">
    <property type="entry name" value="ABC transporter involved in vitamin B12 uptake, BtuC"/>
    <property type="match status" value="1"/>
</dbReference>
<dbReference type="RefSeq" id="WP_186808232.1">
    <property type="nucleotide sequence ID" value="NZ_BJUU01000015.1"/>
</dbReference>